<dbReference type="PANTHER" id="PTHR33202:SF6">
    <property type="entry name" value="ZINC UPTAKE REGULATION PROTEIN"/>
    <property type="match status" value="1"/>
</dbReference>
<dbReference type="Proteomes" id="UP000324285">
    <property type="component" value="Chromosome"/>
</dbReference>
<dbReference type="GO" id="GO:1900376">
    <property type="term" value="P:regulation of secondary metabolite biosynthetic process"/>
    <property type="evidence" value="ECO:0007669"/>
    <property type="project" value="TreeGrafter"/>
</dbReference>
<comment type="cofactor">
    <cofactor evidence="7">
        <name>Zn(2+)</name>
        <dbReference type="ChEBI" id="CHEBI:29105"/>
    </cofactor>
    <text evidence="7">Binds 1 zinc ion per subunit.</text>
</comment>
<feature type="binding site" evidence="7">
    <location>
        <position position="84"/>
    </location>
    <ligand>
        <name>Zn(2+)</name>
        <dbReference type="ChEBI" id="CHEBI:29105"/>
    </ligand>
</feature>
<dbReference type="Gene3D" id="3.30.1490.190">
    <property type="match status" value="1"/>
</dbReference>
<dbReference type="InterPro" id="IPR002481">
    <property type="entry name" value="FUR"/>
</dbReference>
<proteinExistence type="inferred from homology"/>
<name>A0A856QVR2_9GAMM</name>
<evidence type="ECO:0000256" key="3">
    <source>
        <dbReference type="ARBA" id="ARBA00022833"/>
    </source>
</evidence>
<dbReference type="PANTHER" id="PTHR33202">
    <property type="entry name" value="ZINC UPTAKE REGULATION PROTEIN"/>
    <property type="match status" value="1"/>
</dbReference>
<dbReference type="InterPro" id="IPR036388">
    <property type="entry name" value="WH-like_DNA-bd_sf"/>
</dbReference>
<keyword evidence="5" id="KW-0238">DNA-binding</keyword>
<evidence type="ECO:0000256" key="6">
    <source>
        <dbReference type="ARBA" id="ARBA00023163"/>
    </source>
</evidence>
<keyword evidence="9" id="KW-1185">Reference proteome</keyword>
<keyword evidence="7" id="KW-0479">Metal-binding</keyword>
<dbReference type="GO" id="GO:0005829">
    <property type="term" value="C:cytosol"/>
    <property type="evidence" value="ECO:0007669"/>
    <property type="project" value="TreeGrafter"/>
</dbReference>
<keyword evidence="2" id="KW-0678">Repressor</keyword>
<dbReference type="Gene3D" id="1.10.10.10">
    <property type="entry name" value="Winged helix-like DNA-binding domain superfamily/Winged helix DNA-binding domain"/>
    <property type="match status" value="1"/>
</dbReference>
<feature type="binding site" evidence="7">
    <location>
        <position position="121"/>
    </location>
    <ligand>
        <name>Zn(2+)</name>
        <dbReference type="ChEBI" id="CHEBI:29105"/>
    </ligand>
</feature>
<evidence type="ECO:0000256" key="1">
    <source>
        <dbReference type="ARBA" id="ARBA00007957"/>
    </source>
</evidence>
<dbReference type="KEGG" id="hbh:E4T21_12390"/>
<feature type="binding site" evidence="7">
    <location>
        <position position="124"/>
    </location>
    <ligand>
        <name>Zn(2+)</name>
        <dbReference type="ChEBI" id="CHEBI:29105"/>
    </ligand>
</feature>
<dbReference type="GO" id="GO:0003700">
    <property type="term" value="F:DNA-binding transcription factor activity"/>
    <property type="evidence" value="ECO:0007669"/>
    <property type="project" value="InterPro"/>
</dbReference>
<sequence length="156" mass="17133">MVPLNSKQRRALEALRQAQEPLSAYALLDLLRPHGFSAPTQVYRALEVLIKAGAVHRLETLNAYIACRLEHRHECTVFAICNHCGRTDELLDQDLSGCLDRLAQRRHFSCESITIEVRGTCATCSDVVTNATTPAECNSVGSSALYAHQPVKGASE</sequence>
<evidence type="ECO:0000256" key="4">
    <source>
        <dbReference type="ARBA" id="ARBA00023015"/>
    </source>
</evidence>
<dbReference type="InterPro" id="IPR043135">
    <property type="entry name" value="Fur_C"/>
</dbReference>
<comment type="similarity">
    <text evidence="1">Belongs to the Fur family.</text>
</comment>
<keyword evidence="6" id="KW-0804">Transcription</keyword>
<dbReference type="SUPFAM" id="SSF46785">
    <property type="entry name" value="Winged helix' DNA-binding domain"/>
    <property type="match status" value="1"/>
</dbReference>
<protein>
    <submittedName>
        <fullName evidence="8">Transcriptional repressor</fullName>
    </submittedName>
</protein>
<keyword evidence="4" id="KW-0805">Transcription regulation</keyword>
<dbReference type="AlphaFoldDB" id="A0A856QVR2"/>
<keyword evidence="3 7" id="KW-0862">Zinc</keyword>
<dbReference type="GO" id="GO:0008270">
    <property type="term" value="F:zinc ion binding"/>
    <property type="evidence" value="ECO:0007669"/>
    <property type="project" value="TreeGrafter"/>
</dbReference>
<evidence type="ECO:0000256" key="5">
    <source>
        <dbReference type="ARBA" id="ARBA00023125"/>
    </source>
</evidence>
<dbReference type="Pfam" id="PF01475">
    <property type="entry name" value="FUR"/>
    <property type="match status" value="1"/>
</dbReference>
<dbReference type="InterPro" id="IPR036390">
    <property type="entry name" value="WH_DNA-bd_sf"/>
</dbReference>
<evidence type="ECO:0000313" key="8">
    <source>
        <dbReference type="EMBL" id="QEM84073.2"/>
    </source>
</evidence>
<evidence type="ECO:0000313" key="9">
    <source>
        <dbReference type="Proteomes" id="UP000324285"/>
    </source>
</evidence>
<reference evidence="8" key="1">
    <citation type="submission" date="2021-02" db="EMBL/GenBank/DDBJ databases">
        <title>Strain Y2R2, a novel species of the genus Halomonas.</title>
        <authorList>
            <person name="Huang H."/>
        </authorList>
    </citation>
    <scope>NUCLEOTIDE SEQUENCE</scope>
    <source>
        <strain evidence="8">Y2R2</strain>
    </source>
</reference>
<evidence type="ECO:0000256" key="2">
    <source>
        <dbReference type="ARBA" id="ARBA00022491"/>
    </source>
</evidence>
<organism evidence="8 9">
    <name type="scientific">Halomonas binhaiensis</name>
    <dbReference type="NCBI Taxonomy" id="2562282"/>
    <lineage>
        <taxon>Bacteria</taxon>
        <taxon>Pseudomonadati</taxon>
        <taxon>Pseudomonadota</taxon>
        <taxon>Gammaproteobacteria</taxon>
        <taxon>Oceanospirillales</taxon>
        <taxon>Halomonadaceae</taxon>
        <taxon>Halomonas</taxon>
    </lineage>
</organism>
<dbReference type="GO" id="GO:0000976">
    <property type="term" value="F:transcription cis-regulatory region binding"/>
    <property type="evidence" value="ECO:0007669"/>
    <property type="project" value="TreeGrafter"/>
</dbReference>
<accession>A0A856QVR2</accession>
<dbReference type="EMBL" id="CP038437">
    <property type="protein sequence ID" value="QEM84073.2"/>
    <property type="molecule type" value="Genomic_DNA"/>
</dbReference>
<feature type="binding site" evidence="7">
    <location>
        <position position="81"/>
    </location>
    <ligand>
        <name>Zn(2+)</name>
        <dbReference type="ChEBI" id="CHEBI:29105"/>
    </ligand>
</feature>
<evidence type="ECO:0000256" key="7">
    <source>
        <dbReference type="PIRSR" id="PIRSR602481-1"/>
    </source>
</evidence>
<gene>
    <name evidence="8" type="ORF">E4T21_12390</name>
</gene>
<dbReference type="GO" id="GO:0045892">
    <property type="term" value="P:negative regulation of DNA-templated transcription"/>
    <property type="evidence" value="ECO:0007669"/>
    <property type="project" value="TreeGrafter"/>
</dbReference>